<accession>A0ABW6Y0E8</accession>
<evidence type="ECO:0000313" key="2">
    <source>
        <dbReference type="EMBL" id="MFF5923246.1"/>
    </source>
</evidence>
<reference evidence="2 3" key="1">
    <citation type="submission" date="2024-10" db="EMBL/GenBank/DDBJ databases">
        <title>The Natural Products Discovery Center: Release of the First 8490 Sequenced Strains for Exploring Actinobacteria Biosynthetic Diversity.</title>
        <authorList>
            <person name="Kalkreuter E."/>
            <person name="Kautsar S.A."/>
            <person name="Yang D."/>
            <person name="Bader C.D."/>
            <person name="Teijaro C.N."/>
            <person name="Fluegel L."/>
            <person name="Davis C.M."/>
            <person name="Simpson J.R."/>
            <person name="Lauterbach L."/>
            <person name="Steele A.D."/>
            <person name="Gui C."/>
            <person name="Meng S."/>
            <person name="Li G."/>
            <person name="Viehrig K."/>
            <person name="Ye F."/>
            <person name="Su P."/>
            <person name="Kiefer A.F."/>
            <person name="Nichols A."/>
            <person name="Cepeda A.J."/>
            <person name="Yan W."/>
            <person name="Fan B."/>
            <person name="Jiang Y."/>
            <person name="Adhikari A."/>
            <person name="Zheng C.-J."/>
            <person name="Schuster L."/>
            <person name="Cowan T.M."/>
            <person name="Smanski M.J."/>
            <person name="Chevrette M.G."/>
            <person name="De Carvalho L.P.S."/>
            <person name="Shen B."/>
        </authorList>
    </citation>
    <scope>NUCLEOTIDE SEQUENCE [LARGE SCALE GENOMIC DNA]</scope>
    <source>
        <strain evidence="2 3">NPDC012605</strain>
    </source>
</reference>
<dbReference type="RefSeq" id="WP_158710545.1">
    <property type="nucleotide sequence ID" value="NZ_JBIBDZ010000013.1"/>
</dbReference>
<dbReference type="EMBL" id="JBIBDZ010000013">
    <property type="protein sequence ID" value="MFF5923246.1"/>
    <property type="molecule type" value="Genomic_DNA"/>
</dbReference>
<feature type="transmembrane region" description="Helical" evidence="1">
    <location>
        <begin position="60"/>
        <end position="84"/>
    </location>
</feature>
<keyword evidence="1" id="KW-0812">Transmembrane</keyword>
<dbReference type="Proteomes" id="UP001602370">
    <property type="component" value="Unassembled WGS sequence"/>
</dbReference>
<feature type="transmembrane region" description="Helical" evidence="1">
    <location>
        <begin position="132"/>
        <end position="151"/>
    </location>
</feature>
<evidence type="ECO:0000313" key="3">
    <source>
        <dbReference type="Proteomes" id="UP001602370"/>
    </source>
</evidence>
<dbReference type="InterPro" id="IPR018723">
    <property type="entry name" value="DUF2254_membrane"/>
</dbReference>
<name>A0ABW6Y0E8_9ACTN</name>
<comment type="caution">
    <text evidence="2">The sequence shown here is derived from an EMBL/GenBank/DDBJ whole genome shotgun (WGS) entry which is preliminary data.</text>
</comment>
<organism evidence="2 3">
    <name type="scientific">Streptomyces flavochromogenes</name>
    <dbReference type="NCBI Taxonomy" id="68199"/>
    <lineage>
        <taxon>Bacteria</taxon>
        <taxon>Bacillati</taxon>
        <taxon>Actinomycetota</taxon>
        <taxon>Actinomycetes</taxon>
        <taxon>Kitasatosporales</taxon>
        <taxon>Streptomycetaceae</taxon>
        <taxon>Streptomyces</taxon>
    </lineage>
</organism>
<keyword evidence="1" id="KW-0472">Membrane</keyword>
<keyword evidence="3" id="KW-1185">Reference proteome</keyword>
<evidence type="ECO:0000256" key="1">
    <source>
        <dbReference type="SAM" id="Phobius"/>
    </source>
</evidence>
<keyword evidence="1" id="KW-1133">Transmembrane helix</keyword>
<feature type="transmembrane region" description="Helical" evidence="1">
    <location>
        <begin position="27"/>
        <end position="48"/>
    </location>
</feature>
<sequence>MSEPPMTTVGAGYSAERVVRPRRALRAGITHAVAVGVAVVLGILLPAIDGGSRVAGDRVVAVLNVLGVGVLSVTALIFSLMFLVVQWAAGNFSHRLALFRTDPLVWRVFAFVIGVLVYSVTAVLAIGSRDTVSVAVPIAALVMAAVAFVLVRRLQLVALRSIQLSHVLNELRDRGLHVLDVYCPPGDAAGGRDSPPGAVPLPGSVTSSVRWRGTSVLVEQFNLVPLVAAARRGGAAVALRVKVGDILYDGDAVADVHHGTVPESEVLTAVVAGAERTFHQDPALAFRLLSDIGLRALSSAINDPATAVQALDAVEDLLRHAAAGPIGQETRAIADESGTVRVILPVPGWDGLLRVGLDDILVIAPGMPMVLARCRKLLTGVLSVAPDHLRPPLEERLAWTEQELTARPPFMRDDAG</sequence>
<protein>
    <submittedName>
        <fullName evidence="2">DUF2254 family protein</fullName>
    </submittedName>
</protein>
<feature type="transmembrane region" description="Helical" evidence="1">
    <location>
        <begin position="104"/>
        <end position="126"/>
    </location>
</feature>
<proteinExistence type="predicted"/>
<gene>
    <name evidence="2" type="ORF">ACFY8C_33740</name>
</gene>
<dbReference type="Pfam" id="PF10011">
    <property type="entry name" value="DUF2254"/>
    <property type="match status" value="1"/>
</dbReference>